<sequence>SLFDNPKSYNSDKFTRATMAYLRGLMFLNIIPPILRRYVPFFKRKEKALVENADYIIKTLNNMIEKRNFDF</sequence>
<keyword evidence="1" id="KW-0812">Transmembrane</keyword>
<gene>
    <name evidence="2" type="ORF">RFULGI_LOCUS19579</name>
</gene>
<keyword evidence="1" id="KW-0472">Membrane</keyword>
<dbReference type="OrthoDB" id="2376882at2759"/>
<feature type="transmembrane region" description="Helical" evidence="1">
    <location>
        <begin position="20"/>
        <end position="39"/>
    </location>
</feature>
<keyword evidence="3" id="KW-1185">Reference proteome</keyword>
<feature type="non-terminal residue" evidence="2">
    <location>
        <position position="1"/>
    </location>
</feature>
<dbReference type="EMBL" id="CAJVPZ010098711">
    <property type="protein sequence ID" value="CAG8820247.1"/>
    <property type="molecule type" value="Genomic_DNA"/>
</dbReference>
<keyword evidence="1" id="KW-1133">Transmembrane helix</keyword>
<evidence type="ECO:0000256" key="1">
    <source>
        <dbReference type="SAM" id="Phobius"/>
    </source>
</evidence>
<organism evidence="2 3">
    <name type="scientific">Racocetra fulgida</name>
    <dbReference type="NCBI Taxonomy" id="60492"/>
    <lineage>
        <taxon>Eukaryota</taxon>
        <taxon>Fungi</taxon>
        <taxon>Fungi incertae sedis</taxon>
        <taxon>Mucoromycota</taxon>
        <taxon>Glomeromycotina</taxon>
        <taxon>Glomeromycetes</taxon>
        <taxon>Diversisporales</taxon>
        <taxon>Gigasporaceae</taxon>
        <taxon>Racocetra</taxon>
    </lineage>
</organism>
<name>A0A9N9KAK3_9GLOM</name>
<comment type="caution">
    <text evidence="2">The sequence shown here is derived from an EMBL/GenBank/DDBJ whole genome shotgun (WGS) entry which is preliminary data.</text>
</comment>
<evidence type="ECO:0000313" key="2">
    <source>
        <dbReference type="EMBL" id="CAG8820247.1"/>
    </source>
</evidence>
<feature type="non-terminal residue" evidence="2">
    <location>
        <position position="71"/>
    </location>
</feature>
<dbReference type="AlphaFoldDB" id="A0A9N9KAK3"/>
<accession>A0A9N9KAK3</accession>
<evidence type="ECO:0000313" key="3">
    <source>
        <dbReference type="Proteomes" id="UP000789396"/>
    </source>
</evidence>
<protein>
    <submittedName>
        <fullName evidence="2">6156_t:CDS:1</fullName>
    </submittedName>
</protein>
<reference evidence="2" key="1">
    <citation type="submission" date="2021-06" db="EMBL/GenBank/DDBJ databases">
        <authorList>
            <person name="Kallberg Y."/>
            <person name="Tangrot J."/>
            <person name="Rosling A."/>
        </authorList>
    </citation>
    <scope>NUCLEOTIDE SEQUENCE</scope>
    <source>
        <strain evidence="2">IN212</strain>
    </source>
</reference>
<dbReference type="Proteomes" id="UP000789396">
    <property type="component" value="Unassembled WGS sequence"/>
</dbReference>
<proteinExistence type="predicted"/>